<comment type="function">
    <text evidence="7">Transcriptional regulator that specifically binds to GA-rich elements (GAGA-repeats) present in regulatory sequences of genes involved in developmental processes.</text>
</comment>
<dbReference type="InParanoid" id="A0A200QQX0"/>
<dbReference type="AlphaFoldDB" id="A0A200QQX0"/>
<dbReference type="EMBL" id="MVGT01001340">
    <property type="protein sequence ID" value="OVA12861.1"/>
    <property type="molecule type" value="Genomic_DNA"/>
</dbReference>
<evidence type="ECO:0000256" key="9">
    <source>
        <dbReference type="SAM" id="MobiDB-lite"/>
    </source>
</evidence>
<dbReference type="Pfam" id="PF06217">
    <property type="entry name" value="GAGA_bind"/>
    <property type="match status" value="1"/>
</dbReference>
<dbReference type="OrthoDB" id="1883964at2759"/>
<dbReference type="Proteomes" id="UP000195402">
    <property type="component" value="Unassembled WGS sequence"/>
</dbReference>
<gene>
    <name evidence="10" type="ORF">BVC80_1805g69</name>
</gene>
<dbReference type="OMA" id="WKNGGMS"/>
<keyword evidence="4 7" id="KW-0238">DNA-binding</keyword>
<dbReference type="PANTHER" id="PTHR31421">
    <property type="entry name" value="PROTEIN BASIC PENTACYSTEINE3"/>
    <property type="match status" value="1"/>
</dbReference>
<name>A0A200QQX0_MACCD</name>
<comment type="similarity">
    <text evidence="2 7">Belongs to the BBR/BPC family.</text>
</comment>
<keyword evidence="8" id="KW-0175">Coiled coil</keyword>
<dbReference type="InterPro" id="IPR010409">
    <property type="entry name" value="GAGA-bd_tscrpt_act"/>
</dbReference>
<feature type="compositionally biased region" description="Basic residues" evidence="9">
    <location>
        <begin position="184"/>
        <end position="194"/>
    </location>
</feature>
<evidence type="ECO:0000256" key="2">
    <source>
        <dbReference type="ARBA" id="ARBA00007911"/>
    </source>
</evidence>
<dbReference type="GO" id="GO:0005634">
    <property type="term" value="C:nucleus"/>
    <property type="evidence" value="ECO:0007669"/>
    <property type="project" value="UniProtKB-SubCell"/>
</dbReference>
<reference evidence="10 11" key="1">
    <citation type="journal article" date="2017" name="Mol. Plant">
        <title>The Genome of Medicinal Plant Macleaya cordata Provides New Insights into Benzylisoquinoline Alkaloids Metabolism.</title>
        <authorList>
            <person name="Liu X."/>
            <person name="Liu Y."/>
            <person name="Huang P."/>
            <person name="Ma Y."/>
            <person name="Qing Z."/>
            <person name="Tang Q."/>
            <person name="Cao H."/>
            <person name="Cheng P."/>
            <person name="Zheng Y."/>
            <person name="Yuan Z."/>
            <person name="Zhou Y."/>
            <person name="Liu J."/>
            <person name="Tang Z."/>
            <person name="Zhuo Y."/>
            <person name="Zhang Y."/>
            <person name="Yu L."/>
            <person name="Huang J."/>
            <person name="Yang P."/>
            <person name="Peng Q."/>
            <person name="Zhang J."/>
            <person name="Jiang W."/>
            <person name="Zhang Z."/>
            <person name="Lin K."/>
            <person name="Ro D.K."/>
            <person name="Chen X."/>
            <person name="Xiong X."/>
            <person name="Shang Y."/>
            <person name="Huang S."/>
            <person name="Zeng J."/>
        </authorList>
    </citation>
    <scope>NUCLEOTIDE SEQUENCE [LARGE SCALE GENOMIC DNA]</scope>
    <source>
        <strain evidence="11">cv. BLH2017</strain>
        <tissue evidence="10">Root</tissue>
    </source>
</reference>
<evidence type="ECO:0000313" key="10">
    <source>
        <dbReference type="EMBL" id="OVA12861.1"/>
    </source>
</evidence>
<protein>
    <recommendedName>
        <fullName evidence="7">GAGA-binding transcriptional activator</fullName>
    </recommendedName>
</protein>
<sequence>MDGSGQRENGRHKQDMYNRGTHNPWSLPPYLMKDHHALSIKFMTLLNERDTAFQERDLALAEKKAALAERDMAILQRDTALSERDNAQLERDNAIAAFEYQENITMNGSSGACPPGCGAPRGMKHVHRLSHVHHSSHIAEPAYNTREMHVSDAYPISVASSEPVKPRRGKRTKDTKAMSCNKSPSKRSRKSKKGSGHEWGSDEDLNKQMTGIKSEWKDQDLGLNQVNFDDSTMPVPVCSCTGMLQPCYKWGQGGWQSACCTTTMSMYPLPVMPNKRHARIGGRKMSGGVFTKLLSRLASEGHDLSTPLDLKDHWSKHGTNRYITIK</sequence>
<evidence type="ECO:0000256" key="8">
    <source>
        <dbReference type="SAM" id="Coils"/>
    </source>
</evidence>
<evidence type="ECO:0000256" key="4">
    <source>
        <dbReference type="ARBA" id="ARBA00023125"/>
    </source>
</evidence>
<feature type="compositionally biased region" description="Basic and acidic residues" evidence="9">
    <location>
        <begin position="195"/>
        <end position="206"/>
    </location>
</feature>
<keyword evidence="5 7" id="KW-0804">Transcription</keyword>
<feature type="region of interest" description="Disordered" evidence="9">
    <location>
        <begin position="1"/>
        <end position="20"/>
    </location>
</feature>
<evidence type="ECO:0000256" key="7">
    <source>
        <dbReference type="RuleBase" id="RU367160"/>
    </source>
</evidence>
<evidence type="ECO:0000256" key="1">
    <source>
        <dbReference type="ARBA" id="ARBA00004123"/>
    </source>
</evidence>
<feature type="region of interest" description="Disordered" evidence="9">
    <location>
        <begin position="155"/>
        <end position="206"/>
    </location>
</feature>
<dbReference type="STRING" id="56857.A0A200QQX0"/>
<evidence type="ECO:0000313" key="11">
    <source>
        <dbReference type="Proteomes" id="UP000195402"/>
    </source>
</evidence>
<evidence type="ECO:0000256" key="5">
    <source>
        <dbReference type="ARBA" id="ARBA00023163"/>
    </source>
</evidence>
<keyword evidence="11" id="KW-1185">Reference proteome</keyword>
<keyword evidence="6 7" id="KW-0539">Nucleus</keyword>
<organism evidence="10 11">
    <name type="scientific">Macleaya cordata</name>
    <name type="common">Five-seeded plume-poppy</name>
    <name type="synonym">Bocconia cordata</name>
    <dbReference type="NCBI Taxonomy" id="56857"/>
    <lineage>
        <taxon>Eukaryota</taxon>
        <taxon>Viridiplantae</taxon>
        <taxon>Streptophyta</taxon>
        <taxon>Embryophyta</taxon>
        <taxon>Tracheophyta</taxon>
        <taxon>Spermatophyta</taxon>
        <taxon>Magnoliopsida</taxon>
        <taxon>Ranunculales</taxon>
        <taxon>Papaveraceae</taxon>
        <taxon>Papaveroideae</taxon>
        <taxon>Macleaya</taxon>
    </lineage>
</organism>
<comment type="subcellular location">
    <subcellularLocation>
        <location evidence="1 7">Nucleus</location>
    </subcellularLocation>
</comment>
<comment type="caution">
    <text evidence="10">The sequence shown here is derived from an EMBL/GenBank/DDBJ whole genome shotgun (WGS) entry which is preliminary data.</text>
</comment>
<dbReference type="GO" id="GO:0003700">
    <property type="term" value="F:DNA-binding transcription factor activity"/>
    <property type="evidence" value="ECO:0007669"/>
    <property type="project" value="UniProtKB-UniRule"/>
</dbReference>
<dbReference type="SMART" id="SM01226">
    <property type="entry name" value="GAGA_bind"/>
    <property type="match status" value="1"/>
</dbReference>
<evidence type="ECO:0000256" key="6">
    <source>
        <dbReference type="ARBA" id="ARBA00023242"/>
    </source>
</evidence>
<keyword evidence="3 7" id="KW-0805">Transcription regulation</keyword>
<dbReference type="FunCoup" id="A0A200QQX0">
    <property type="interactions" value="1818"/>
</dbReference>
<dbReference type="GO" id="GO:0043565">
    <property type="term" value="F:sequence-specific DNA binding"/>
    <property type="evidence" value="ECO:0007669"/>
    <property type="project" value="TreeGrafter"/>
</dbReference>
<dbReference type="GO" id="GO:0009723">
    <property type="term" value="P:response to ethylene"/>
    <property type="evidence" value="ECO:0007669"/>
    <property type="project" value="TreeGrafter"/>
</dbReference>
<dbReference type="PANTHER" id="PTHR31421:SF2">
    <property type="entry name" value="PROTEIN BASIC PENTACYSTEINE6"/>
    <property type="match status" value="1"/>
</dbReference>
<evidence type="ECO:0000256" key="3">
    <source>
        <dbReference type="ARBA" id="ARBA00023015"/>
    </source>
</evidence>
<accession>A0A200QQX0</accession>
<proteinExistence type="inferred from homology"/>
<feature type="coiled-coil region" evidence="8">
    <location>
        <begin position="58"/>
        <end position="92"/>
    </location>
</feature>